<dbReference type="Proteomes" id="UP000315364">
    <property type="component" value="Chromosome"/>
</dbReference>
<dbReference type="CDD" id="cd06582">
    <property type="entry name" value="TM_PBP1_LivH_like"/>
    <property type="match status" value="1"/>
</dbReference>
<dbReference type="RefSeq" id="WP_146292404.1">
    <property type="nucleotide sequence ID" value="NZ_CP042304.1"/>
</dbReference>
<feature type="transmembrane region" description="Helical" evidence="9">
    <location>
        <begin position="35"/>
        <end position="56"/>
    </location>
</feature>
<dbReference type="EMBL" id="CP042304">
    <property type="protein sequence ID" value="QDZ12917.1"/>
    <property type="molecule type" value="Genomic_DNA"/>
</dbReference>
<evidence type="ECO:0000256" key="8">
    <source>
        <dbReference type="ARBA" id="ARBA00037998"/>
    </source>
</evidence>
<feature type="transmembrane region" description="Helical" evidence="9">
    <location>
        <begin position="266"/>
        <end position="284"/>
    </location>
</feature>
<organism evidence="10 11">
    <name type="scientific">Devosia ginsengisoli</name>
    <dbReference type="NCBI Taxonomy" id="400770"/>
    <lineage>
        <taxon>Bacteria</taxon>
        <taxon>Pseudomonadati</taxon>
        <taxon>Pseudomonadota</taxon>
        <taxon>Alphaproteobacteria</taxon>
        <taxon>Hyphomicrobiales</taxon>
        <taxon>Devosiaceae</taxon>
        <taxon>Devosia</taxon>
    </lineage>
</organism>
<evidence type="ECO:0000256" key="7">
    <source>
        <dbReference type="ARBA" id="ARBA00023136"/>
    </source>
</evidence>
<dbReference type="InterPro" id="IPR001851">
    <property type="entry name" value="ABC_transp_permease"/>
</dbReference>
<evidence type="ECO:0000256" key="3">
    <source>
        <dbReference type="ARBA" id="ARBA00022475"/>
    </source>
</evidence>
<evidence type="ECO:0000256" key="2">
    <source>
        <dbReference type="ARBA" id="ARBA00022448"/>
    </source>
</evidence>
<protein>
    <submittedName>
        <fullName evidence="10">Branched-chain amino acid ABC transporter permease</fullName>
    </submittedName>
</protein>
<keyword evidence="11" id="KW-1185">Reference proteome</keyword>
<evidence type="ECO:0000256" key="4">
    <source>
        <dbReference type="ARBA" id="ARBA00022692"/>
    </source>
</evidence>
<evidence type="ECO:0000313" key="10">
    <source>
        <dbReference type="EMBL" id="QDZ12917.1"/>
    </source>
</evidence>
<comment type="similarity">
    <text evidence="8">Belongs to the binding-protein-dependent transport system permease family. LivHM subfamily.</text>
</comment>
<evidence type="ECO:0000313" key="11">
    <source>
        <dbReference type="Proteomes" id="UP000315364"/>
    </source>
</evidence>
<name>A0A5B8LX56_9HYPH</name>
<keyword evidence="6 9" id="KW-1133">Transmembrane helix</keyword>
<dbReference type="OrthoDB" id="9807115at2"/>
<feature type="transmembrane region" description="Helical" evidence="9">
    <location>
        <begin position="62"/>
        <end position="85"/>
    </location>
</feature>
<keyword evidence="7 9" id="KW-0472">Membrane</keyword>
<dbReference type="AlphaFoldDB" id="A0A5B8LX56"/>
<gene>
    <name evidence="10" type="ORF">FPZ08_20525</name>
</gene>
<accession>A0A5B8LX56</accession>
<keyword evidence="5" id="KW-0029">Amino-acid transport</keyword>
<dbReference type="PANTHER" id="PTHR11795:SF442">
    <property type="entry name" value="ABC TRANSPORTER ATP-BINDING PROTEIN"/>
    <property type="match status" value="1"/>
</dbReference>
<keyword evidence="2" id="KW-0813">Transport</keyword>
<dbReference type="PANTHER" id="PTHR11795">
    <property type="entry name" value="BRANCHED-CHAIN AMINO ACID TRANSPORT SYSTEM PERMEASE PROTEIN LIVH"/>
    <property type="match status" value="1"/>
</dbReference>
<evidence type="ECO:0000256" key="9">
    <source>
        <dbReference type="SAM" id="Phobius"/>
    </source>
</evidence>
<dbReference type="GO" id="GO:0022857">
    <property type="term" value="F:transmembrane transporter activity"/>
    <property type="evidence" value="ECO:0007669"/>
    <property type="project" value="InterPro"/>
</dbReference>
<dbReference type="Pfam" id="PF02653">
    <property type="entry name" value="BPD_transp_2"/>
    <property type="match status" value="1"/>
</dbReference>
<comment type="subcellular location">
    <subcellularLocation>
        <location evidence="1">Cell membrane</location>
        <topology evidence="1">Multi-pass membrane protein</topology>
    </subcellularLocation>
</comment>
<dbReference type="GO" id="GO:0005886">
    <property type="term" value="C:plasma membrane"/>
    <property type="evidence" value="ECO:0007669"/>
    <property type="project" value="UniProtKB-SubCell"/>
</dbReference>
<proteinExistence type="inferred from homology"/>
<feature type="transmembrane region" description="Helical" evidence="9">
    <location>
        <begin position="190"/>
        <end position="213"/>
    </location>
</feature>
<evidence type="ECO:0000256" key="1">
    <source>
        <dbReference type="ARBA" id="ARBA00004651"/>
    </source>
</evidence>
<keyword evidence="3" id="KW-1003">Cell membrane</keyword>
<evidence type="ECO:0000256" key="5">
    <source>
        <dbReference type="ARBA" id="ARBA00022970"/>
    </source>
</evidence>
<evidence type="ECO:0000256" key="6">
    <source>
        <dbReference type="ARBA" id="ARBA00022989"/>
    </source>
</evidence>
<feature type="transmembrane region" description="Helical" evidence="9">
    <location>
        <begin position="6"/>
        <end position="28"/>
    </location>
</feature>
<feature type="transmembrane region" description="Helical" evidence="9">
    <location>
        <begin position="141"/>
        <end position="161"/>
    </location>
</feature>
<reference evidence="10 11" key="1">
    <citation type="submission" date="2019-07" db="EMBL/GenBank/DDBJ databases">
        <title>Full genome sequence of Devosia sp. Gsoil 520.</title>
        <authorList>
            <person name="Im W.-T."/>
        </authorList>
    </citation>
    <scope>NUCLEOTIDE SEQUENCE [LARGE SCALE GENOMIC DNA]</scope>
    <source>
        <strain evidence="10 11">Gsoil 520</strain>
    </source>
</reference>
<keyword evidence="4 9" id="KW-0812">Transmembrane</keyword>
<dbReference type="GO" id="GO:0006865">
    <property type="term" value="P:amino acid transport"/>
    <property type="evidence" value="ECO:0007669"/>
    <property type="project" value="UniProtKB-KW"/>
</dbReference>
<sequence length="287" mass="30418">MISQIVIVLFDGFAFGMLLFLLSVGLSVTLGMMNFINLAHGAFGMFGGYVAVTVMRQLGLPFLAALPLAFIAMALLSILIERTLFRRLYKAGELNQVLFTIGVVFVAAAAATFTFGTVQQVIILPDWLRGSAEIGGVRFGIYRAFIILVALIITALLVFGLERTRLGAQIRAAVDNQRMAQGLGLDVERVFAITFALGCGLAGLGGALAVEIVGLSPSFGFQMLVYVLIVVSVGGLGSISGSFAGAALLGIGDVAGKYFWPEIGSFLIYLLLVAILLVRPLGLFGKR</sequence>
<feature type="transmembrane region" description="Helical" evidence="9">
    <location>
        <begin position="97"/>
        <end position="121"/>
    </location>
</feature>
<dbReference type="KEGG" id="dea:FPZ08_20525"/>
<dbReference type="InterPro" id="IPR052157">
    <property type="entry name" value="BCAA_transport_permease"/>
</dbReference>